<accession>A0AAV2M8M3</accession>
<feature type="region of interest" description="Disordered" evidence="1">
    <location>
        <begin position="58"/>
        <end position="146"/>
    </location>
</feature>
<evidence type="ECO:0000313" key="2">
    <source>
        <dbReference type="EMBL" id="CAL1609713.1"/>
    </source>
</evidence>
<evidence type="ECO:0000313" key="3">
    <source>
        <dbReference type="Proteomes" id="UP001497482"/>
    </source>
</evidence>
<keyword evidence="3" id="KW-1185">Reference proteome</keyword>
<dbReference type="EMBL" id="OZ035828">
    <property type="protein sequence ID" value="CAL1609713.1"/>
    <property type="molecule type" value="Genomic_DNA"/>
</dbReference>
<dbReference type="AlphaFoldDB" id="A0AAV2M8M3"/>
<protein>
    <submittedName>
        <fullName evidence="2">Uncharacterized protein</fullName>
    </submittedName>
</protein>
<sequence length="184" mass="19822">MAAVHSVNPKAFQVEHSRLSSSEEWALASPGPTSRSLALTLFCPSAGFFTAGEMTALGKRRKREPISRETGQTAGGGRGADVNRDVSRTKGALTEDEEEKARAAEDPSPWTFDKLGSVHISPAPSRCTSPRRKPRLPSSKVEKPTPVQEFNELADCTETGYSWVGTSPVPLRASFKAIKRGILG</sequence>
<proteinExistence type="predicted"/>
<gene>
    <name evidence="2" type="ORF">KC01_LOCUS36402</name>
</gene>
<reference evidence="2 3" key="1">
    <citation type="submission" date="2024-04" db="EMBL/GenBank/DDBJ databases">
        <authorList>
            <person name="Waldvogel A.-M."/>
            <person name="Schoenle A."/>
        </authorList>
    </citation>
    <scope>NUCLEOTIDE SEQUENCE [LARGE SCALE GENOMIC DNA]</scope>
</reference>
<evidence type="ECO:0000256" key="1">
    <source>
        <dbReference type="SAM" id="MobiDB-lite"/>
    </source>
</evidence>
<feature type="region of interest" description="Disordered" evidence="1">
    <location>
        <begin position="1"/>
        <end position="21"/>
    </location>
</feature>
<name>A0AAV2M8M3_KNICA</name>
<organism evidence="2 3">
    <name type="scientific">Knipowitschia caucasica</name>
    <name type="common">Caucasian dwarf goby</name>
    <name type="synonym">Pomatoschistus caucasicus</name>
    <dbReference type="NCBI Taxonomy" id="637954"/>
    <lineage>
        <taxon>Eukaryota</taxon>
        <taxon>Metazoa</taxon>
        <taxon>Chordata</taxon>
        <taxon>Craniata</taxon>
        <taxon>Vertebrata</taxon>
        <taxon>Euteleostomi</taxon>
        <taxon>Actinopterygii</taxon>
        <taxon>Neopterygii</taxon>
        <taxon>Teleostei</taxon>
        <taxon>Neoteleostei</taxon>
        <taxon>Acanthomorphata</taxon>
        <taxon>Gobiaria</taxon>
        <taxon>Gobiiformes</taxon>
        <taxon>Gobioidei</taxon>
        <taxon>Gobiidae</taxon>
        <taxon>Gobiinae</taxon>
        <taxon>Knipowitschia</taxon>
    </lineage>
</organism>
<dbReference type="Proteomes" id="UP001497482">
    <property type="component" value="Chromosome 6"/>
</dbReference>